<evidence type="ECO:0000259" key="1">
    <source>
        <dbReference type="PROSITE" id="PS51819"/>
    </source>
</evidence>
<gene>
    <name evidence="2" type="ORF">V144x_14910</name>
</gene>
<dbReference type="EMBL" id="CP037920">
    <property type="protein sequence ID" value="QDT96038.1"/>
    <property type="molecule type" value="Genomic_DNA"/>
</dbReference>
<dbReference type="RefSeq" id="WP_144983506.1">
    <property type="nucleotide sequence ID" value="NZ_CP037920.1"/>
</dbReference>
<dbReference type="SUPFAM" id="SSF54593">
    <property type="entry name" value="Glyoxalase/Bleomycin resistance protein/Dihydroxybiphenyl dioxygenase"/>
    <property type="match status" value="1"/>
</dbReference>
<organism evidence="2 3">
    <name type="scientific">Gimesia aquarii</name>
    <dbReference type="NCBI Taxonomy" id="2527964"/>
    <lineage>
        <taxon>Bacteria</taxon>
        <taxon>Pseudomonadati</taxon>
        <taxon>Planctomycetota</taxon>
        <taxon>Planctomycetia</taxon>
        <taxon>Planctomycetales</taxon>
        <taxon>Planctomycetaceae</taxon>
        <taxon>Gimesia</taxon>
    </lineage>
</organism>
<dbReference type="InterPro" id="IPR037523">
    <property type="entry name" value="VOC_core"/>
</dbReference>
<sequence>MQPQPMIAVNDVPASSNWYQRLLNCQSGHGGDEYERLIADSGELVLQLHHWDAHEHPYMGDPELPRGNGVLLWFRVEGFEDAVARANAMSAQVLDGPMVNPNANHREIWIKDPDGYVVVLAGPTGDL</sequence>
<dbReference type="KEGG" id="gaw:V144x_14910"/>
<dbReference type="PROSITE" id="PS51819">
    <property type="entry name" value="VOC"/>
    <property type="match status" value="1"/>
</dbReference>
<evidence type="ECO:0000313" key="3">
    <source>
        <dbReference type="Proteomes" id="UP000318704"/>
    </source>
</evidence>
<dbReference type="InterPro" id="IPR029068">
    <property type="entry name" value="Glyas_Bleomycin-R_OHBP_Dase"/>
</dbReference>
<proteinExistence type="predicted"/>
<feature type="domain" description="VOC" evidence="1">
    <location>
        <begin position="1"/>
        <end position="123"/>
    </location>
</feature>
<dbReference type="AlphaFoldDB" id="A0A517VSP6"/>
<protein>
    <submittedName>
        <fullName evidence="2">Glyoxalase-like domain protein</fullName>
    </submittedName>
</protein>
<dbReference type="Gene3D" id="3.10.180.10">
    <property type="entry name" value="2,3-Dihydroxybiphenyl 1,2-Dioxygenase, domain 1"/>
    <property type="match status" value="1"/>
</dbReference>
<dbReference type="InterPro" id="IPR004360">
    <property type="entry name" value="Glyas_Fos-R_dOase_dom"/>
</dbReference>
<dbReference type="Pfam" id="PF00903">
    <property type="entry name" value="Glyoxalase"/>
    <property type="match status" value="1"/>
</dbReference>
<evidence type="ECO:0000313" key="2">
    <source>
        <dbReference type="EMBL" id="QDT96038.1"/>
    </source>
</evidence>
<reference evidence="2 3" key="1">
    <citation type="submission" date="2019-03" db="EMBL/GenBank/DDBJ databases">
        <title>Deep-cultivation of Planctomycetes and their phenomic and genomic characterization uncovers novel biology.</title>
        <authorList>
            <person name="Wiegand S."/>
            <person name="Jogler M."/>
            <person name="Boedeker C."/>
            <person name="Pinto D."/>
            <person name="Vollmers J."/>
            <person name="Rivas-Marin E."/>
            <person name="Kohn T."/>
            <person name="Peeters S.H."/>
            <person name="Heuer A."/>
            <person name="Rast P."/>
            <person name="Oberbeckmann S."/>
            <person name="Bunk B."/>
            <person name="Jeske O."/>
            <person name="Meyerdierks A."/>
            <person name="Storesund J.E."/>
            <person name="Kallscheuer N."/>
            <person name="Luecker S."/>
            <person name="Lage O.M."/>
            <person name="Pohl T."/>
            <person name="Merkel B.J."/>
            <person name="Hornburger P."/>
            <person name="Mueller R.-W."/>
            <person name="Bruemmer F."/>
            <person name="Labrenz M."/>
            <person name="Spormann A.M."/>
            <person name="Op den Camp H."/>
            <person name="Overmann J."/>
            <person name="Amann R."/>
            <person name="Jetten M.S.M."/>
            <person name="Mascher T."/>
            <person name="Medema M.H."/>
            <person name="Devos D.P."/>
            <person name="Kaster A.-K."/>
            <person name="Ovreas L."/>
            <person name="Rohde M."/>
            <person name="Galperin M.Y."/>
            <person name="Jogler C."/>
        </authorList>
    </citation>
    <scope>NUCLEOTIDE SEQUENCE [LARGE SCALE GENOMIC DNA]</scope>
    <source>
        <strain evidence="2 3">V144</strain>
    </source>
</reference>
<dbReference type="CDD" id="cd06587">
    <property type="entry name" value="VOC"/>
    <property type="match status" value="1"/>
</dbReference>
<name>A0A517VSP6_9PLAN</name>
<accession>A0A517VSP6</accession>
<dbReference type="Proteomes" id="UP000318704">
    <property type="component" value="Chromosome"/>
</dbReference>